<evidence type="ECO:0000313" key="2">
    <source>
        <dbReference type="Proteomes" id="UP000664654"/>
    </source>
</evidence>
<dbReference type="GO" id="GO:0003677">
    <property type="term" value="F:DNA binding"/>
    <property type="evidence" value="ECO:0007669"/>
    <property type="project" value="UniProtKB-KW"/>
</dbReference>
<keyword evidence="2" id="KW-1185">Reference proteome</keyword>
<gene>
    <name evidence="1" type="ORF">J0A66_06280</name>
</gene>
<proteinExistence type="predicted"/>
<dbReference type="EMBL" id="JAFKCV010000003">
    <property type="protein sequence ID" value="MBN7824831.1"/>
    <property type="molecule type" value="Genomic_DNA"/>
</dbReference>
<dbReference type="Proteomes" id="UP000664654">
    <property type="component" value="Unassembled WGS sequence"/>
</dbReference>
<dbReference type="AlphaFoldDB" id="A0A939DN55"/>
<name>A0A939DN55_9ALTE</name>
<sequence>MTKHSMHNLDYILSLCQDLAAQGKTPSVALIKSRAQKPLPLADILAVLQRWKQSPQQAREVSQMTPSPPPPLEQRVARLEKQLGQVLSELKALRAQQTGS</sequence>
<evidence type="ECO:0000313" key="1">
    <source>
        <dbReference type="EMBL" id="MBN7824831.1"/>
    </source>
</evidence>
<comment type="caution">
    <text evidence="1">The sequence shown here is derived from an EMBL/GenBank/DDBJ whole genome shotgun (WGS) entry which is preliminary data.</text>
</comment>
<organism evidence="1 2">
    <name type="scientific">Bowmanella dokdonensis</name>
    <dbReference type="NCBI Taxonomy" id="751969"/>
    <lineage>
        <taxon>Bacteria</taxon>
        <taxon>Pseudomonadati</taxon>
        <taxon>Pseudomonadota</taxon>
        <taxon>Gammaproteobacteria</taxon>
        <taxon>Alteromonadales</taxon>
        <taxon>Alteromonadaceae</taxon>
        <taxon>Bowmanella</taxon>
    </lineage>
</organism>
<reference evidence="1" key="1">
    <citation type="submission" date="2021-03" db="EMBL/GenBank/DDBJ databases">
        <title>novel species isolated from a fishpond in China.</title>
        <authorList>
            <person name="Lu H."/>
            <person name="Cai Z."/>
        </authorList>
    </citation>
    <scope>NUCLEOTIDE SEQUENCE</scope>
    <source>
        <strain evidence="1">JCM 30855</strain>
    </source>
</reference>
<protein>
    <submittedName>
        <fullName evidence="1">DNA-binding protein</fullName>
    </submittedName>
</protein>
<dbReference type="RefSeq" id="WP_206572948.1">
    <property type="nucleotide sequence ID" value="NZ_JAFKCV010000003.1"/>
</dbReference>
<accession>A0A939DN55</accession>
<keyword evidence="1" id="KW-0238">DNA-binding</keyword>